<name>A0A846N534_9PROT</name>
<evidence type="ECO:0000256" key="7">
    <source>
        <dbReference type="ARBA" id="ARBA00022989"/>
    </source>
</evidence>
<dbReference type="InterPro" id="IPR035908">
    <property type="entry name" value="F0_ATP_A_sf"/>
</dbReference>
<reference evidence="13 14" key="1">
    <citation type="submission" date="2020-03" db="EMBL/GenBank/DDBJ databases">
        <title>Genomic Encyclopedia of Type Strains, Phase IV (KMG-IV): sequencing the most valuable type-strain genomes for metagenomic binning, comparative biology and taxonomic classification.</title>
        <authorList>
            <person name="Goeker M."/>
        </authorList>
    </citation>
    <scope>NUCLEOTIDE SEQUENCE [LARGE SCALE GENOMIC DNA]</scope>
    <source>
        <strain evidence="13 14">DSM 19867</strain>
    </source>
</reference>
<evidence type="ECO:0000313" key="14">
    <source>
        <dbReference type="Proteomes" id="UP000570514"/>
    </source>
</evidence>
<evidence type="ECO:0000256" key="5">
    <source>
        <dbReference type="ARBA" id="ARBA00022692"/>
    </source>
</evidence>
<keyword evidence="8 11" id="KW-0406">Ion transport</keyword>
<dbReference type="NCBIfam" id="TIGR01131">
    <property type="entry name" value="ATP_synt_6_or_A"/>
    <property type="match status" value="1"/>
</dbReference>
<dbReference type="CDD" id="cd00310">
    <property type="entry name" value="ATP-synt_Fo_a_6"/>
    <property type="match status" value="1"/>
</dbReference>
<dbReference type="GO" id="GO:0046933">
    <property type="term" value="F:proton-transporting ATP synthase activity, rotational mechanism"/>
    <property type="evidence" value="ECO:0007669"/>
    <property type="project" value="UniProtKB-UniRule"/>
</dbReference>
<comment type="function">
    <text evidence="11 12">Key component of the proton channel; it plays a direct role in the translocation of protons across the membrane.</text>
</comment>
<dbReference type="NCBIfam" id="NF004482">
    <property type="entry name" value="PRK05815.2-4"/>
    <property type="match status" value="1"/>
</dbReference>
<keyword evidence="4 11" id="KW-0138">CF(0)</keyword>
<feature type="transmembrane region" description="Helical" evidence="11">
    <location>
        <begin position="33"/>
        <end position="51"/>
    </location>
</feature>
<evidence type="ECO:0000313" key="13">
    <source>
        <dbReference type="EMBL" id="NIK90177.1"/>
    </source>
</evidence>
<keyword evidence="5 11" id="KW-0812">Transmembrane</keyword>
<evidence type="ECO:0000256" key="2">
    <source>
        <dbReference type="ARBA" id="ARBA00006810"/>
    </source>
</evidence>
<dbReference type="AlphaFoldDB" id="A0A846N534"/>
<evidence type="ECO:0000256" key="11">
    <source>
        <dbReference type="HAMAP-Rule" id="MF_01393"/>
    </source>
</evidence>
<dbReference type="GO" id="GO:0045259">
    <property type="term" value="C:proton-transporting ATP synthase complex"/>
    <property type="evidence" value="ECO:0007669"/>
    <property type="project" value="UniProtKB-KW"/>
</dbReference>
<sequence>MAMNPMEQFEVKPLIEAPLFSIGGHPIYFTNQALFMLVAVGLAALFLTLTVSKNRLVPTRGQSLAEVSYEFVANMINSTMGHDGLKFFPLIFTIFVFVLFNNFLGLVPWTFTATSQIAITFTLASFVILTMVVVGFMKHGLRFFSLFVPEAPWYLLLLLVPIEVISFLTRPISLSVRLFANMLAGHTLLAVFASFVVLMTTAGGIMYGVAVAPFALIVCIYVLEMLVAFLQAYVFAVLTCIYLNEALHLHDHH</sequence>
<evidence type="ECO:0000256" key="8">
    <source>
        <dbReference type="ARBA" id="ARBA00023065"/>
    </source>
</evidence>
<dbReference type="EMBL" id="JAASRM010000001">
    <property type="protein sequence ID" value="NIK90177.1"/>
    <property type="molecule type" value="Genomic_DNA"/>
</dbReference>
<proteinExistence type="inferred from homology"/>
<gene>
    <name evidence="11" type="primary">atpB</name>
    <name evidence="13" type="ORF">FHS83_003495</name>
</gene>
<evidence type="ECO:0000256" key="10">
    <source>
        <dbReference type="ARBA" id="ARBA00023310"/>
    </source>
</evidence>
<dbReference type="PANTHER" id="PTHR11410">
    <property type="entry name" value="ATP SYNTHASE SUBUNIT A"/>
    <property type="match status" value="1"/>
</dbReference>
<keyword evidence="3 11" id="KW-0813">Transport</keyword>
<organism evidence="13 14">
    <name type="scientific">Rhizomicrobium palustre</name>
    <dbReference type="NCBI Taxonomy" id="189966"/>
    <lineage>
        <taxon>Bacteria</taxon>
        <taxon>Pseudomonadati</taxon>
        <taxon>Pseudomonadota</taxon>
        <taxon>Alphaproteobacteria</taxon>
        <taxon>Micropepsales</taxon>
        <taxon>Micropepsaceae</taxon>
        <taxon>Rhizomicrobium</taxon>
    </lineage>
</organism>
<evidence type="ECO:0000256" key="3">
    <source>
        <dbReference type="ARBA" id="ARBA00022448"/>
    </source>
</evidence>
<dbReference type="Proteomes" id="UP000570514">
    <property type="component" value="Unassembled WGS sequence"/>
</dbReference>
<protein>
    <recommendedName>
        <fullName evidence="11 12">ATP synthase subunit a</fullName>
    </recommendedName>
    <alternativeName>
        <fullName evidence="11">ATP synthase F0 sector subunit a</fullName>
    </alternativeName>
    <alternativeName>
        <fullName evidence="11">F-ATPase subunit 6</fullName>
    </alternativeName>
</protein>
<evidence type="ECO:0000256" key="4">
    <source>
        <dbReference type="ARBA" id="ARBA00022547"/>
    </source>
</evidence>
<keyword evidence="6 11" id="KW-0375">Hydrogen ion transport</keyword>
<feature type="transmembrane region" description="Helical" evidence="11">
    <location>
        <begin position="87"/>
        <end position="111"/>
    </location>
</feature>
<comment type="caution">
    <text evidence="13">The sequence shown here is derived from an EMBL/GenBank/DDBJ whole genome shotgun (WGS) entry which is preliminary data.</text>
</comment>
<dbReference type="HAMAP" id="MF_01393">
    <property type="entry name" value="ATP_synth_a_bact"/>
    <property type="match status" value="1"/>
</dbReference>
<dbReference type="SUPFAM" id="SSF81336">
    <property type="entry name" value="F1F0 ATP synthase subunit A"/>
    <property type="match status" value="1"/>
</dbReference>
<dbReference type="Gene3D" id="1.20.120.220">
    <property type="entry name" value="ATP synthase, F0 complex, subunit A"/>
    <property type="match status" value="1"/>
</dbReference>
<dbReference type="GO" id="GO:0005886">
    <property type="term" value="C:plasma membrane"/>
    <property type="evidence" value="ECO:0007669"/>
    <property type="project" value="UniProtKB-SubCell"/>
</dbReference>
<dbReference type="PANTHER" id="PTHR11410:SF0">
    <property type="entry name" value="ATP SYNTHASE SUBUNIT A"/>
    <property type="match status" value="1"/>
</dbReference>
<evidence type="ECO:0000256" key="12">
    <source>
        <dbReference type="RuleBase" id="RU000483"/>
    </source>
</evidence>
<accession>A0A846N534</accession>
<dbReference type="InterPro" id="IPR023011">
    <property type="entry name" value="ATP_synth_F0_asu_AS"/>
</dbReference>
<evidence type="ECO:0000256" key="1">
    <source>
        <dbReference type="ARBA" id="ARBA00004141"/>
    </source>
</evidence>
<comment type="similarity">
    <text evidence="2 11 12">Belongs to the ATPase A chain family.</text>
</comment>
<dbReference type="PRINTS" id="PR00123">
    <property type="entry name" value="ATPASEA"/>
</dbReference>
<keyword evidence="14" id="KW-1185">Reference proteome</keyword>
<keyword evidence="7 11" id="KW-1133">Transmembrane helix</keyword>
<keyword evidence="9 11" id="KW-0472">Membrane</keyword>
<evidence type="ECO:0000256" key="6">
    <source>
        <dbReference type="ARBA" id="ARBA00022781"/>
    </source>
</evidence>
<dbReference type="Pfam" id="PF00119">
    <property type="entry name" value="ATP-synt_A"/>
    <property type="match status" value="1"/>
</dbReference>
<dbReference type="PROSITE" id="PS00449">
    <property type="entry name" value="ATPASE_A"/>
    <property type="match status" value="1"/>
</dbReference>
<comment type="subcellular location">
    <subcellularLocation>
        <location evidence="11 12">Cell membrane</location>
        <topology evidence="11 12">Multi-pass membrane protein</topology>
    </subcellularLocation>
    <subcellularLocation>
        <location evidence="1">Membrane</location>
        <topology evidence="1">Multi-pass membrane protein</topology>
    </subcellularLocation>
</comment>
<feature type="transmembrane region" description="Helical" evidence="11">
    <location>
        <begin position="153"/>
        <end position="172"/>
    </location>
</feature>
<evidence type="ECO:0000256" key="9">
    <source>
        <dbReference type="ARBA" id="ARBA00023136"/>
    </source>
</evidence>
<dbReference type="InterPro" id="IPR045083">
    <property type="entry name" value="ATP_synth_F0_asu_bact/mt"/>
</dbReference>
<dbReference type="InterPro" id="IPR000568">
    <property type="entry name" value="ATP_synth_F0_asu"/>
</dbReference>
<keyword evidence="11" id="KW-1003">Cell membrane</keyword>
<keyword evidence="10 11" id="KW-0066">ATP synthesis</keyword>
<feature type="transmembrane region" description="Helical" evidence="11">
    <location>
        <begin position="117"/>
        <end position="141"/>
    </location>
</feature>